<dbReference type="InterPro" id="IPR023631">
    <property type="entry name" value="Amidase_dom"/>
</dbReference>
<dbReference type="InterPro" id="IPR036928">
    <property type="entry name" value="AS_sf"/>
</dbReference>
<dbReference type="GO" id="GO:0003824">
    <property type="term" value="F:catalytic activity"/>
    <property type="evidence" value="ECO:0007669"/>
    <property type="project" value="InterPro"/>
</dbReference>
<dbReference type="InterPro" id="IPR000120">
    <property type="entry name" value="Amidase"/>
</dbReference>
<evidence type="ECO:0000313" key="3">
    <source>
        <dbReference type="EMBL" id="MBD8869329.1"/>
    </source>
</evidence>
<comment type="similarity">
    <text evidence="1">Belongs to the amidase family.</text>
</comment>
<comment type="caution">
    <text evidence="3">The sequence shown here is derived from an EMBL/GenBank/DDBJ whole genome shotgun (WGS) entry which is preliminary data.</text>
</comment>
<reference evidence="3" key="1">
    <citation type="submission" date="2020-09" db="EMBL/GenBank/DDBJ databases">
        <title>Nocardioides sp. strain MJB4 16S ribosomal RNA gene Genome sequencing and assembly.</title>
        <authorList>
            <person name="Kim I."/>
        </authorList>
    </citation>
    <scope>NUCLEOTIDE SEQUENCE</scope>
    <source>
        <strain evidence="3">MJB4</strain>
    </source>
</reference>
<dbReference type="AlphaFoldDB" id="A0A927K3B4"/>
<evidence type="ECO:0000313" key="4">
    <source>
        <dbReference type="Proteomes" id="UP000616839"/>
    </source>
</evidence>
<evidence type="ECO:0000256" key="1">
    <source>
        <dbReference type="ARBA" id="ARBA00009199"/>
    </source>
</evidence>
<dbReference type="SUPFAM" id="SSF75304">
    <property type="entry name" value="Amidase signature (AS) enzymes"/>
    <property type="match status" value="1"/>
</dbReference>
<dbReference type="EMBL" id="JACYXZ010000002">
    <property type="protein sequence ID" value="MBD8869329.1"/>
    <property type="molecule type" value="Genomic_DNA"/>
</dbReference>
<accession>A0A927K3B4</accession>
<dbReference type="PROSITE" id="PS00571">
    <property type="entry name" value="AMIDASES"/>
    <property type="match status" value="1"/>
</dbReference>
<name>A0A927K3B4_9ACTN</name>
<feature type="domain" description="Amidase" evidence="2">
    <location>
        <begin position="29"/>
        <end position="474"/>
    </location>
</feature>
<dbReference type="PANTHER" id="PTHR11895">
    <property type="entry name" value="TRANSAMIDASE"/>
    <property type="match status" value="1"/>
</dbReference>
<proteinExistence type="inferred from homology"/>
<dbReference type="Pfam" id="PF01425">
    <property type="entry name" value="Amidase"/>
    <property type="match status" value="1"/>
</dbReference>
<keyword evidence="4" id="KW-1185">Reference proteome</keyword>
<dbReference type="InterPro" id="IPR020556">
    <property type="entry name" value="Amidase_CS"/>
</dbReference>
<sequence length="497" mass="51985">MEPDEYQRHDATDLAGMVSRGEVTAAELLALARRRRDEVNPSLNAVVADLGGEADERAADPSLAGPFAGVPFLVKDLGQEYAGFPTSNGSRSLAADVADRHALVTQRFLDAGLVVFGKTNTPEFGAKGVTESEHFGPARNPWHTGHTPGGSSGGSGAAVAAGIVPAAGANDGGGSVRIPAACNGLVGLKTSRGLGPYGPQTGEVMFGMVTQGVVSRTVRDSAGLLDAIIGPDPRAGYQGATHDVAFVDRIREAPGRLRIGYSASSAINASPDPEAVAAVEGAARLLTELGHDVEEVAPPHDDEALARDFLTIWFAQLYGQVADVKQRLGAKDSQFEADTLATAELGRAAGMLGLLRALQNVNGYIHSLADFHERYDYFLTPTLATPPLPVGVTTTPDRLQKASRIVSRLRGGKVLAATGVLEEIISENIGWVPYTQLANLTGRPAISVPLHWTAAGLPLGVQFVGRLGADGDLLRLAAQLEEAQPWIQRFPAPVTAG</sequence>
<gene>
    <name evidence="3" type="ORF">IE331_06810</name>
</gene>
<dbReference type="Gene3D" id="3.90.1300.10">
    <property type="entry name" value="Amidase signature (AS) domain"/>
    <property type="match status" value="1"/>
</dbReference>
<dbReference type="PANTHER" id="PTHR11895:SF7">
    <property type="entry name" value="GLUTAMYL-TRNA(GLN) AMIDOTRANSFERASE SUBUNIT A, MITOCHONDRIAL"/>
    <property type="match status" value="1"/>
</dbReference>
<dbReference type="RefSeq" id="WP_192141952.1">
    <property type="nucleotide sequence ID" value="NZ_JACYXZ010000002.1"/>
</dbReference>
<evidence type="ECO:0000259" key="2">
    <source>
        <dbReference type="Pfam" id="PF01425"/>
    </source>
</evidence>
<organism evidence="3 4">
    <name type="scientific">Nocardioides donggukensis</name>
    <dbReference type="NCBI Taxonomy" id="2774019"/>
    <lineage>
        <taxon>Bacteria</taxon>
        <taxon>Bacillati</taxon>
        <taxon>Actinomycetota</taxon>
        <taxon>Actinomycetes</taxon>
        <taxon>Propionibacteriales</taxon>
        <taxon>Nocardioidaceae</taxon>
        <taxon>Nocardioides</taxon>
    </lineage>
</organism>
<dbReference type="Proteomes" id="UP000616839">
    <property type="component" value="Unassembled WGS sequence"/>
</dbReference>
<protein>
    <submittedName>
        <fullName evidence="3">Amidase</fullName>
    </submittedName>
</protein>